<dbReference type="InterPro" id="IPR013249">
    <property type="entry name" value="RNA_pol_sigma70_r4_t2"/>
</dbReference>
<keyword evidence="5" id="KW-0804">Transcription</keyword>
<protein>
    <submittedName>
        <fullName evidence="8">RNA polymerase sigma-70 factor</fullName>
    </submittedName>
</protein>
<dbReference type="NCBIfam" id="TIGR02937">
    <property type="entry name" value="sigma70-ECF"/>
    <property type="match status" value="1"/>
</dbReference>
<dbReference type="PANTHER" id="PTHR30173">
    <property type="entry name" value="SIGMA 19 FACTOR"/>
    <property type="match status" value="1"/>
</dbReference>
<feature type="domain" description="RNA polymerase sigma-70 region 2" evidence="6">
    <location>
        <begin position="12"/>
        <end position="75"/>
    </location>
</feature>
<evidence type="ECO:0000259" key="7">
    <source>
        <dbReference type="Pfam" id="PF08281"/>
    </source>
</evidence>
<dbReference type="InterPro" id="IPR013324">
    <property type="entry name" value="RNA_pol_sigma_r3/r4-like"/>
</dbReference>
<dbReference type="Gene3D" id="1.10.10.10">
    <property type="entry name" value="Winged helix-like DNA-binding domain superfamily/Winged helix DNA-binding domain"/>
    <property type="match status" value="1"/>
</dbReference>
<dbReference type="InterPro" id="IPR014284">
    <property type="entry name" value="RNA_pol_sigma-70_dom"/>
</dbReference>
<evidence type="ECO:0000256" key="3">
    <source>
        <dbReference type="ARBA" id="ARBA00023015"/>
    </source>
</evidence>
<keyword evidence="4" id="KW-0731">Sigma factor</keyword>
<comment type="caution">
    <text evidence="8">The sequence shown here is derived from an EMBL/GenBank/DDBJ whole genome shotgun (WGS) entry which is preliminary data.</text>
</comment>
<dbReference type="CDD" id="cd06171">
    <property type="entry name" value="Sigma70_r4"/>
    <property type="match status" value="1"/>
</dbReference>
<dbReference type="SUPFAM" id="SSF88659">
    <property type="entry name" value="Sigma3 and sigma4 domains of RNA polymerase sigma factors"/>
    <property type="match status" value="1"/>
</dbReference>
<dbReference type="GO" id="GO:0016987">
    <property type="term" value="F:sigma factor activity"/>
    <property type="evidence" value="ECO:0007669"/>
    <property type="project" value="UniProtKB-KW"/>
</dbReference>
<dbReference type="SUPFAM" id="SSF54427">
    <property type="entry name" value="NTF2-like"/>
    <property type="match status" value="1"/>
</dbReference>
<evidence type="ECO:0000256" key="5">
    <source>
        <dbReference type="ARBA" id="ARBA00023163"/>
    </source>
</evidence>
<comment type="similarity">
    <text evidence="1">Belongs to the sigma-70 factor family. ECF subfamily.</text>
</comment>
<dbReference type="InterPro" id="IPR036388">
    <property type="entry name" value="WH-like_DNA-bd_sf"/>
</dbReference>
<dbReference type="NCBIfam" id="TIGR02957">
    <property type="entry name" value="SigX4"/>
    <property type="match status" value="1"/>
</dbReference>
<dbReference type="Proteomes" id="UP000440668">
    <property type="component" value="Unassembled WGS sequence"/>
</dbReference>
<accession>A0A6N7ZK24</accession>
<reference evidence="8 9" key="1">
    <citation type="submission" date="2019-11" db="EMBL/GenBank/DDBJ databases">
        <title>Cellulosimicrobium composti sp. nov. isolated from a compost.</title>
        <authorList>
            <person name="Yang Y."/>
        </authorList>
    </citation>
    <scope>NUCLEOTIDE SEQUENCE [LARGE SCALE GENOMIC DNA]</scope>
    <source>
        <strain evidence="8 9">BIT-GX5</strain>
    </source>
</reference>
<dbReference type="Gene3D" id="1.10.1740.10">
    <property type="match status" value="1"/>
</dbReference>
<name>A0A6N7ZK24_9MICO</name>
<dbReference type="InterPro" id="IPR013325">
    <property type="entry name" value="RNA_pol_sigma_r2"/>
</dbReference>
<gene>
    <name evidence="8" type="ORF">GJV82_11630</name>
</gene>
<dbReference type="InterPro" id="IPR032710">
    <property type="entry name" value="NTF2-like_dom_sf"/>
</dbReference>
<dbReference type="NCBIfam" id="NF007214">
    <property type="entry name" value="PRK09636.1"/>
    <property type="match status" value="1"/>
</dbReference>
<dbReference type="Pfam" id="PF08281">
    <property type="entry name" value="Sigma70_r4_2"/>
    <property type="match status" value="1"/>
</dbReference>
<organism evidence="8 9">
    <name type="scientific">Cellulosimicrobium composti</name>
    <dbReference type="NCBI Taxonomy" id="2672572"/>
    <lineage>
        <taxon>Bacteria</taxon>
        <taxon>Bacillati</taxon>
        <taxon>Actinomycetota</taxon>
        <taxon>Actinomycetes</taxon>
        <taxon>Micrococcales</taxon>
        <taxon>Promicromonosporaceae</taxon>
        <taxon>Cellulosimicrobium</taxon>
    </lineage>
</organism>
<dbReference type="InterPro" id="IPR014303">
    <property type="entry name" value="RNA_pol_sigma-70_ECF"/>
</dbReference>
<keyword evidence="3" id="KW-0805">Transcription regulation</keyword>
<dbReference type="GO" id="GO:0003677">
    <property type="term" value="F:DNA binding"/>
    <property type="evidence" value="ECO:0007669"/>
    <property type="project" value="InterPro"/>
</dbReference>
<dbReference type="PANTHER" id="PTHR30173:SF36">
    <property type="entry name" value="ECF RNA POLYMERASE SIGMA FACTOR SIGJ"/>
    <property type="match status" value="1"/>
</dbReference>
<evidence type="ECO:0000259" key="6">
    <source>
        <dbReference type="Pfam" id="PF04542"/>
    </source>
</evidence>
<dbReference type="RefSeq" id="WP_318657563.1">
    <property type="nucleotide sequence ID" value="NZ_WMKA01000025.1"/>
</dbReference>
<comment type="subunit">
    <text evidence="2">Interacts transiently with the RNA polymerase catalytic core formed by RpoA, RpoB, RpoC and RpoZ (2 alpha, 1 beta, 1 beta' and 1 omega subunit) to form the RNA polymerase holoenzyme that can initiate transcription.</text>
</comment>
<dbReference type="SUPFAM" id="SSF88946">
    <property type="entry name" value="Sigma2 domain of RNA polymerase sigma factors"/>
    <property type="match status" value="1"/>
</dbReference>
<dbReference type="InterPro" id="IPR007627">
    <property type="entry name" value="RNA_pol_sigma70_r2"/>
</dbReference>
<evidence type="ECO:0000313" key="8">
    <source>
        <dbReference type="EMBL" id="MTG89588.1"/>
    </source>
</evidence>
<dbReference type="AlphaFoldDB" id="A0A6N7ZK24"/>
<dbReference type="Gene3D" id="3.10.450.50">
    <property type="match status" value="1"/>
</dbReference>
<evidence type="ECO:0000256" key="4">
    <source>
        <dbReference type="ARBA" id="ARBA00023082"/>
    </source>
</evidence>
<sequence length="292" mass="31846">MTDDVETHLGAFAAHRRLLFTVAYEMTGSAADAEDVVQEAWLRWSAAARDDVLDPRAYLVRVTTRLALDRLRALRSRRETYVGSWLPDPLLTTPDAALQVERAEDVSMALLVVLETLSPLERAVFVLREVFDLPYEEIAAVLDRSAAAVRQTAHRAREHVRARRPRFTAPDDAQRAAVERFMVACATGDTQALVASLAPDVVVVSDGGGKARAALRPVEGADKVARMLVGLAAKPETTAMTFEPAFVNGALGGVWTLDGAAVMAACVEYDGERVARVLLFRNPERLAGLRRA</sequence>
<evidence type="ECO:0000256" key="1">
    <source>
        <dbReference type="ARBA" id="ARBA00010641"/>
    </source>
</evidence>
<dbReference type="InterPro" id="IPR052704">
    <property type="entry name" value="ECF_Sigma-70_Domain"/>
</dbReference>
<dbReference type="Pfam" id="PF04542">
    <property type="entry name" value="Sigma70_r2"/>
    <property type="match status" value="1"/>
</dbReference>
<evidence type="ECO:0000256" key="2">
    <source>
        <dbReference type="ARBA" id="ARBA00011344"/>
    </source>
</evidence>
<proteinExistence type="inferred from homology"/>
<feature type="domain" description="RNA polymerase sigma factor 70 region 4 type 2" evidence="7">
    <location>
        <begin position="108"/>
        <end position="159"/>
    </location>
</feature>
<evidence type="ECO:0000313" key="9">
    <source>
        <dbReference type="Proteomes" id="UP000440668"/>
    </source>
</evidence>
<dbReference type="EMBL" id="WMKA01000025">
    <property type="protein sequence ID" value="MTG89588.1"/>
    <property type="molecule type" value="Genomic_DNA"/>
</dbReference>
<dbReference type="GO" id="GO:0006352">
    <property type="term" value="P:DNA-templated transcription initiation"/>
    <property type="evidence" value="ECO:0007669"/>
    <property type="project" value="InterPro"/>
</dbReference>